<dbReference type="Pfam" id="PF13391">
    <property type="entry name" value="HNH_2"/>
    <property type="match status" value="1"/>
</dbReference>
<protein>
    <recommendedName>
        <fullName evidence="2">HNH nuclease domain-containing protein</fullName>
    </recommendedName>
</protein>
<dbReference type="Proteomes" id="UP000052268">
    <property type="component" value="Unassembled WGS sequence"/>
</dbReference>
<feature type="domain" description="HNH nuclease" evidence="2">
    <location>
        <begin position="168"/>
        <end position="210"/>
    </location>
</feature>
<gene>
    <name evidence="3" type="ORF">V474_24080</name>
</gene>
<dbReference type="InterPro" id="IPR003615">
    <property type="entry name" value="HNH_nuc"/>
</dbReference>
<dbReference type="EMBL" id="JACU01000008">
    <property type="protein sequence ID" value="KMS52935.1"/>
    <property type="molecule type" value="Genomic_DNA"/>
</dbReference>
<accession>A0A0J8ACU8</accession>
<organism evidence="3 4">
    <name type="scientific">Novosphingobium barchaimii LL02</name>
    <dbReference type="NCBI Taxonomy" id="1114963"/>
    <lineage>
        <taxon>Bacteria</taxon>
        <taxon>Pseudomonadati</taxon>
        <taxon>Pseudomonadota</taxon>
        <taxon>Alphaproteobacteria</taxon>
        <taxon>Sphingomonadales</taxon>
        <taxon>Sphingomonadaceae</taxon>
        <taxon>Novosphingobium</taxon>
    </lineage>
</organism>
<name>A0A0J8ACU8_9SPHN</name>
<evidence type="ECO:0000256" key="1">
    <source>
        <dbReference type="SAM" id="MobiDB-lite"/>
    </source>
</evidence>
<dbReference type="RefSeq" id="WP_059152710.1">
    <property type="nucleotide sequence ID" value="NZ_KQ130456.1"/>
</dbReference>
<reference evidence="3 4" key="1">
    <citation type="journal article" date="2015" name="G3 (Bethesda)">
        <title>Insights into Ongoing Evolution of the Hexachlorocyclohexane Catabolic Pathway from Comparative Genomics of Ten Sphingomonadaceae Strains.</title>
        <authorList>
            <person name="Pearce S.L."/>
            <person name="Oakeshott J.G."/>
            <person name="Pandey G."/>
        </authorList>
    </citation>
    <scope>NUCLEOTIDE SEQUENCE [LARGE SCALE GENOMIC DNA]</scope>
    <source>
        <strain evidence="3 4">LL02</strain>
    </source>
</reference>
<evidence type="ECO:0000259" key="2">
    <source>
        <dbReference type="Pfam" id="PF13391"/>
    </source>
</evidence>
<dbReference type="PATRIC" id="fig|1114963.3.peg.3669"/>
<evidence type="ECO:0000313" key="3">
    <source>
        <dbReference type="EMBL" id="KMS52935.1"/>
    </source>
</evidence>
<evidence type="ECO:0000313" key="4">
    <source>
        <dbReference type="Proteomes" id="UP000052268"/>
    </source>
</evidence>
<sequence>MTDMLAIKWADADPAEGTTDLIPRYWFRHDGISEFRQHIVIGKDSAWQAKVRCSITVQGNIVDIDYAGDHADSNIAHGFMVGCTRLRFADETRQGMPAVLWKYPDDVDFSGEWKYVPRDHRTSPAQDTEPFDPKDKTDARKKIERLVAVRQGQSRFRDDLLQAYGGRCAITGCTIEEILQAAHIMPARDGQTNHVQNGLLLRADIHTRFDLDILRIDGDYRIWVPDGVRTNLGIPHEITNHPKREEDRPSREALNERWADAAARCKSPETIESL</sequence>
<dbReference type="OrthoDB" id="7181882at2"/>
<dbReference type="AlphaFoldDB" id="A0A0J8ACU8"/>
<feature type="compositionally biased region" description="Basic and acidic residues" evidence="1">
    <location>
        <begin position="239"/>
        <end position="259"/>
    </location>
</feature>
<keyword evidence="4" id="KW-1185">Reference proteome</keyword>
<feature type="region of interest" description="Disordered" evidence="1">
    <location>
        <begin position="239"/>
        <end position="261"/>
    </location>
</feature>
<proteinExistence type="predicted"/>
<comment type="caution">
    <text evidence="3">The sequence shown here is derived from an EMBL/GenBank/DDBJ whole genome shotgun (WGS) entry which is preliminary data.</text>
</comment>